<dbReference type="RefSeq" id="XP_075091720.1">
    <property type="nucleotide sequence ID" value="XM_075235619.1"/>
</dbReference>
<evidence type="ECO:0000313" key="2">
    <source>
        <dbReference type="RefSeq" id="XP_075091720.1"/>
    </source>
</evidence>
<dbReference type="Proteomes" id="UP000790787">
    <property type="component" value="Chromosome 17"/>
</dbReference>
<accession>A0AC58T3E1</accession>
<protein>
    <submittedName>
        <fullName evidence="2">Uncharacterized protein LOC142171901</fullName>
    </submittedName>
</protein>
<keyword evidence="1" id="KW-1185">Reference proteome</keyword>
<reference evidence="1" key="1">
    <citation type="journal article" date="2014" name="Nat. Commun.">
        <title>The tobacco genome sequence and its comparison with those of tomato and potato.</title>
        <authorList>
            <person name="Sierro N."/>
            <person name="Battey J.N."/>
            <person name="Ouadi S."/>
            <person name="Bakaher N."/>
            <person name="Bovet L."/>
            <person name="Willig A."/>
            <person name="Goepfert S."/>
            <person name="Peitsch M.C."/>
            <person name="Ivanov N.V."/>
        </authorList>
    </citation>
    <scope>NUCLEOTIDE SEQUENCE [LARGE SCALE GENOMIC DNA]</scope>
</reference>
<sequence length="394" mass="45901">MENWDINNMISNYLNDWDISNFVCCYPNDLLDDGEKEDEMQEELEKLQNEQDNKEWDALCVITEKYGLQPTRIMSVYEKLGMFLMICAHGAGNRLIQEIFQHSGETIHRHIHSVLKSIGELARDIIRLQLNYNDGVGDHKPYNRRYLPFFKDCIGALDGTHVKARLPRGQEIPYIGRKGYPTQNILAVVDFNMCFTFAWVGWEGASHDSRIFGEALRRPELNFPHPLGNKYYLVDAGYPHMKGYMAPYKGADVRYHLADFRRGATRQLRAPRGRKEKFNYLHSSCRNIVERTFGVWKARWSILQDMHYYDIDIQRDIVIATMAIHNYIRKKCKVDDAFLTAEDERYIPSVDHDVGTSLGANSVNVENVENQSDNIWMATRDVIADDIWQYAERL</sequence>
<organism evidence="1 2">
    <name type="scientific">Nicotiana tabacum</name>
    <name type="common">Common tobacco</name>
    <dbReference type="NCBI Taxonomy" id="4097"/>
    <lineage>
        <taxon>Eukaryota</taxon>
        <taxon>Viridiplantae</taxon>
        <taxon>Streptophyta</taxon>
        <taxon>Embryophyta</taxon>
        <taxon>Tracheophyta</taxon>
        <taxon>Spermatophyta</taxon>
        <taxon>Magnoliopsida</taxon>
        <taxon>eudicotyledons</taxon>
        <taxon>Gunneridae</taxon>
        <taxon>Pentapetalae</taxon>
        <taxon>asterids</taxon>
        <taxon>lamiids</taxon>
        <taxon>Solanales</taxon>
        <taxon>Solanaceae</taxon>
        <taxon>Nicotianoideae</taxon>
        <taxon>Nicotianeae</taxon>
        <taxon>Nicotiana</taxon>
    </lineage>
</organism>
<reference evidence="2" key="2">
    <citation type="submission" date="2025-08" db="UniProtKB">
        <authorList>
            <consortium name="RefSeq"/>
        </authorList>
    </citation>
    <scope>IDENTIFICATION</scope>
    <source>
        <tissue evidence="2">Leaf</tissue>
    </source>
</reference>
<name>A0AC58T3E1_TOBAC</name>
<proteinExistence type="predicted"/>
<evidence type="ECO:0000313" key="1">
    <source>
        <dbReference type="Proteomes" id="UP000790787"/>
    </source>
</evidence>
<gene>
    <name evidence="2" type="primary">LOC142171901</name>
</gene>